<organism evidence="3 4">
    <name type="scientific">Candidatus Magasanikbacteria bacterium RIFOXYD2_FULL_41_14</name>
    <dbReference type="NCBI Taxonomy" id="1798709"/>
    <lineage>
        <taxon>Bacteria</taxon>
        <taxon>Candidatus Magasanikiibacteriota</taxon>
    </lineage>
</organism>
<comment type="caution">
    <text evidence="3">The sequence shown here is derived from an EMBL/GenBank/DDBJ whole genome shotgun (WGS) entry which is preliminary data.</text>
</comment>
<reference evidence="3 4" key="1">
    <citation type="journal article" date="2016" name="Nat. Commun.">
        <title>Thousands of microbial genomes shed light on interconnected biogeochemical processes in an aquifer system.</title>
        <authorList>
            <person name="Anantharaman K."/>
            <person name="Brown C.T."/>
            <person name="Hug L.A."/>
            <person name="Sharon I."/>
            <person name="Castelle C.J."/>
            <person name="Probst A.J."/>
            <person name="Thomas B.C."/>
            <person name="Singh A."/>
            <person name="Wilkins M.J."/>
            <person name="Karaoz U."/>
            <person name="Brodie E.L."/>
            <person name="Williams K.H."/>
            <person name="Hubbard S.S."/>
            <person name="Banfield J.F."/>
        </authorList>
    </citation>
    <scope>NUCLEOTIDE SEQUENCE [LARGE SCALE GENOMIC DNA]</scope>
</reference>
<gene>
    <name evidence="3" type="ORF">A2538_04955</name>
</gene>
<dbReference type="InterPro" id="IPR036366">
    <property type="entry name" value="PGBDSf"/>
</dbReference>
<proteinExistence type="predicted"/>
<sequence>MAGNVTSTNLLTINSSESLNAGAYNIVLTDSGTPFVNSGTFTASTSGFSYTSTGSVTTTGATYYTLTLGSGTYLMVADTTSTNAFTNGGTLTIASTKTLVASGDFDNNGVIAETGAIKHGVTSAKITNSAGTETASFNADGGYVYITVQDYDGNLNASAINTITGSVLTEGTLTDSEAITLTETGVDTGIFRSAALPFSVTNAEVRNNSVINVNGNGTLTLTFTDSKDSSDVGTDTATFIAASYAPASSFSGSYTPSTPAPVASPVVPAPVVTPAPSTDEPVANPAVETPTPTAESQPTAVTEDVAVSAKTYQFAKNLSAGFVGAEIRELQQILKDAGYFKYPSITNYFGSVTKAALMAYQNANGLSATGNLDSATRVALNGASVDSAPIASTPSSITFATNLAVGYVGAEVRELQQILKDAGFFKYPFITNYFGPVTKAALVAYQNANGLAASGVLDSATRSDLNGSTVPAVAVPVSASESHTFTTSMYVGATGAEVSALQQKLKDLGYFTYPTITDYYGPATREAVVKFQKDHNLQPFPGWVGPGTRAALNSL</sequence>
<dbReference type="EMBL" id="MFRE01000005">
    <property type="protein sequence ID" value="OGH95005.1"/>
    <property type="molecule type" value="Genomic_DNA"/>
</dbReference>
<evidence type="ECO:0000313" key="3">
    <source>
        <dbReference type="EMBL" id="OGH95005.1"/>
    </source>
</evidence>
<feature type="compositionally biased region" description="Polar residues" evidence="1">
    <location>
        <begin position="290"/>
        <end position="299"/>
    </location>
</feature>
<protein>
    <recommendedName>
        <fullName evidence="2">Peptidoglycan binding-like domain-containing protein</fullName>
    </recommendedName>
</protein>
<name>A0A1F6PFQ9_9BACT</name>
<dbReference type="AlphaFoldDB" id="A0A1F6PFQ9"/>
<dbReference type="SUPFAM" id="SSF47090">
    <property type="entry name" value="PGBD-like"/>
    <property type="match status" value="3"/>
</dbReference>
<evidence type="ECO:0000256" key="1">
    <source>
        <dbReference type="SAM" id="MobiDB-lite"/>
    </source>
</evidence>
<accession>A0A1F6PFQ9</accession>
<dbReference type="Gene3D" id="1.10.101.10">
    <property type="entry name" value="PGBD-like superfamily/PGBD"/>
    <property type="match status" value="3"/>
</dbReference>
<feature type="region of interest" description="Disordered" evidence="1">
    <location>
        <begin position="271"/>
        <end position="299"/>
    </location>
</feature>
<dbReference type="STRING" id="1798709.A2538_04955"/>
<dbReference type="Proteomes" id="UP000178254">
    <property type="component" value="Unassembled WGS sequence"/>
</dbReference>
<dbReference type="InterPro" id="IPR002477">
    <property type="entry name" value="Peptidoglycan-bd-like"/>
</dbReference>
<dbReference type="Pfam" id="PF01471">
    <property type="entry name" value="PG_binding_1"/>
    <property type="match status" value="3"/>
</dbReference>
<evidence type="ECO:0000259" key="2">
    <source>
        <dbReference type="Pfam" id="PF01471"/>
    </source>
</evidence>
<evidence type="ECO:0000313" key="4">
    <source>
        <dbReference type="Proteomes" id="UP000178254"/>
    </source>
</evidence>
<feature type="domain" description="Peptidoglycan binding-like" evidence="2">
    <location>
        <begin position="409"/>
        <end position="462"/>
    </location>
</feature>
<feature type="domain" description="Peptidoglycan binding-like" evidence="2">
    <location>
        <begin position="494"/>
        <end position="552"/>
    </location>
</feature>
<feature type="domain" description="Peptidoglycan binding-like" evidence="2">
    <location>
        <begin position="324"/>
        <end position="380"/>
    </location>
</feature>
<dbReference type="InterPro" id="IPR036365">
    <property type="entry name" value="PGBD-like_sf"/>
</dbReference>